<dbReference type="PROSITE" id="PS00070">
    <property type="entry name" value="ALDEHYDE_DEHYDR_CYS"/>
    <property type="match status" value="1"/>
</dbReference>
<keyword evidence="2" id="KW-0560">Oxidoreductase</keyword>
<feature type="domain" description="Aldehyde dehydrogenase" evidence="4">
    <location>
        <begin position="14"/>
        <end position="486"/>
    </location>
</feature>
<dbReference type="InterPro" id="IPR016162">
    <property type="entry name" value="Ald_DH_N"/>
</dbReference>
<keyword evidence="3" id="KW-0520">NAD</keyword>
<dbReference type="InterPro" id="IPR016163">
    <property type="entry name" value="Ald_DH_C"/>
</dbReference>
<dbReference type="InterPro" id="IPR015590">
    <property type="entry name" value="Aldehyde_DH_dom"/>
</dbReference>
<accession>A0ABS0U6Z6</accession>
<dbReference type="Gene3D" id="3.40.309.10">
    <property type="entry name" value="Aldehyde Dehydrogenase, Chain A, domain 2"/>
    <property type="match status" value="1"/>
</dbReference>
<protein>
    <recommendedName>
        <fullName evidence="1">methylmalonate-semialdehyde dehydrogenase (CoA acylating)</fullName>
        <ecNumber evidence="1">1.2.1.27</ecNumber>
    </recommendedName>
</protein>
<evidence type="ECO:0000256" key="3">
    <source>
        <dbReference type="ARBA" id="ARBA00023027"/>
    </source>
</evidence>
<evidence type="ECO:0000313" key="5">
    <source>
        <dbReference type="EMBL" id="MBI6549657.1"/>
    </source>
</evidence>
<proteinExistence type="predicted"/>
<dbReference type="Gene3D" id="3.40.605.10">
    <property type="entry name" value="Aldehyde Dehydrogenase, Chain A, domain 1"/>
    <property type="match status" value="1"/>
</dbReference>
<organism evidence="5 6">
    <name type="scientific">Xenorhabdus lircayensis</name>
    <dbReference type="NCBI Taxonomy" id="2763499"/>
    <lineage>
        <taxon>Bacteria</taxon>
        <taxon>Pseudomonadati</taxon>
        <taxon>Pseudomonadota</taxon>
        <taxon>Gammaproteobacteria</taxon>
        <taxon>Enterobacterales</taxon>
        <taxon>Morganellaceae</taxon>
        <taxon>Xenorhabdus</taxon>
    </lineage>
</organism>
<dbReference type="EMBL" id="JACOII010000044">
    <property type="protein sequence ID" value="MBI6549657.1"/>
    <property type="molecule type" value="Genomic_DNA"/>
</dbReference>
<comment type="caution">
    <text evidence="5">The sequence shown here is derived from an EMBL/GenBank/DDBJ whole genome shotgun (WGS) entry which is preliminary data.</text>
</comment>
<evidence type="ECO:0000313" key="6">
    <source>
        <dbReference type="Proteomes" id="UP000696184"/>
    </source>
</evidence>
<dbReference type="EC" id="1.2.1.27" evidence="1"/>
<dbReference type="Proteomes" id="UP000696184">
    <property type="component" value="Unassembled WGS sequence"/>
</dbReference>
<dbReference type="NCBIfam" id="TIGR01722">
    <property type="entry name" value="MMSDH"/>
    <property type="match status" value="1"/>
</dbReference>
<sequence length="509" mass="55470">MEQIKNFIGGQLIDSQSDRISSIFNPATGQEIRRVALSTVHETKHAIESAHLAFNEWSKTSPLKRARIMFKFKSLLEENCDRLARLISEEHGKIYSDAVGELTRGLEVVEFVCGMPHLQKGEHSANVGTGVDSHSLMQPLGVCAGITPFNFPAMVPMWMFPIALATGNTFVLKPSEKDPSLSIELAKLLQQAGLPDGVFNVVQGDKEAVDVLLTDPHIHAVSFVGSTPIAEYVYTTASAHGKRCQALGGAKNHSVLMPDADMDMAANAIMGAAFGAAGERCMALSVVLAVGDEIADELVEKLQQQISQISVGPGINDGMGISKGKENDMGPVISEQHKAKICDYIRSGVEQGAKLLVDGRGYQVAGYENGYFVGPTLFDYVTPDMKIYKEEIFGPVLVIVRVPDYDTALKLVNHHEYGNGAAIFTRDGETARQFSEDVQAGMVGVNIPIPVPMAFHSFGGWKRSIFGPLNVHGNDGVRFYTRMKTVTSRWPASVRLEHHDSHFVMPTME</sequence>
<dbReference type="InterPro" id="IPR016161">
    <property type="entry name" value="Ald_DH/histidinol_DH"/>
</dbReference>
<keyword evidence="6" id="KW-1185">Reference proteome</keyword>
<evidence type="ECO:0000256" key="1">
    <source>
        <dbReference type="ARBA" id="ARBA00013048"/>
    </source>
</evidence>
<dbReference type="CDD" id="cd07085">
    <property type="entry name" value="ALDH_F6_MMSDH"/>
    <property type="match status" value="1"/>
</dbReference>
<dbReference type="InterPro" id="IPR010061">
    <property type="entry name" value="MeMal-semiAld_DH"/>
</dbReference>
<dbReference type="SUPFAM" id="SSF53720">
    <property type="entry name" value="ALDH-like"/>
    <property type="match status" value="1"/>
</dbReference>
<dbReference type="RefSeq" id="WP_198690421.1">
    <property type="nucleotide sequence ID" value="NZ_CAWPUD010000043.1"/>
</dbReference>
<name>A0ABS0U6Z6_9GAMM</name>
<dbReference type="Pfam" id="PF00171">
    <property type="entry name" value="Aldedh"/>
    <property type="match status" value="1"/>
</dbReference>
<gene>
    <name evidence="5" type="ORF">H8A87_13255</name>
</gene>
<reference evidence="5 6" key="1">
    <citation type="submission" date="2020-08" db="EMBL/GenBank/DDBJ databases">
        <title>Description of Xenorhabdus lircayensis sp. nov., the symbiotic bacterium associated with the entomopathogenic nematode Steirnernema unicornum.</title>
        <authorList>
            <person name="Castaneda-Alvarez C."/>
            <person name="Prodan S."/>
            <person name="Zamorano A."/>
            <person name="San-Blas E."/>
            <person name="Aballay E."/>
        </authorList>
    </citation>
    <scope>NUCLEOTIDE SEQUENCE [LARGE SCALE GENOMIC DNA]</scope>
    <source>
        <strain evidence="5 6">VLS</strain>
    </source>
</reference>
<dbReference type="PANTHER" id="PTHR43866:SF4">
    <property type="entry name" value="MALONATE-SEMIALDEHYDE DEHYDROGENASE"/>
    <property type="match status" value="1"/>
</dbReference>
<evidence type="ECO:0000259" key="4">
    <source>
        <dbReference type="Pfam" id="PF00171"/>
    </source>
</evidence>
<dbReference type="PANTHER" id="PTHR43866">
    <property type="entry name" value="MALONATE-SEMIALDEHYDE DEHYDROGENASE"/>
    <property type="match status" value="1"/>
</dbReference>
<evidence type="ECO:0000256" key="2">
    <source>
        <dbReference type="ARBA" id="ARBA00023002"/>
    </source>
</evidence>
<dbReference type="InterPro" id="IPR016160">
    <property type="entry name" value="Ald_DH_CS_CYS"/>
</dbReference>